<dbReference type="Pfam" id="PF07884">
    <property type="entry name" value="VKOR"/>
    <property type="match status" value="1"/>
</dbReference>
<dbReference type="KEGG" id="acad:UA74_28115"/>
<evidence type="ECO:0000256" key="9">
    <source>
        <dbReference type="ARBA" id="ARBA00023284"/>
    </source>
</evidence>
<keyword evidence="8" id="KW-1015">Disulfide bond</keyword>
<organism evidence="13 14">
    <name type="scientific">Actinoalloteichus fjordicus</name>
    <dbReference type="NCBI Taxonomy" id="1612552"/>
    <lineage>
        <taxon>Bacteria</taxon>
        <taxon>Bacillati</taxon>
        <taxon>Actinomycetota</taxon>
        <taxon>Actinomycetes</taxon>
        <taxon>Pseudonocardiales</taxon>
        <taxon>Pseudonocardiaceae</taxon>
        <taxon>Actinoalloteichus</taxon>
    </lineage>
</organism>
<comment type="subcellular location">
    <subcellularLocation>
        <location evidence="1">Membrane</location>
        <topology evidence="1">Multi-pass membrane protein</topology>
    </subcellularLocation>
</comment>
<gene>
    <name evidence="13" type="ORF">UA74_28115</name>
</gene>
<feature type="region of interest" description="Disordered" evidence="10">
    <location>
        <begin position="1"/>
        <end position="32"/>
    </location>
</feature>
<evidence type="ECO:0000256" key="4">
    <source>
        <dbReference type="ARBA" id="ARBA00022719"/>
    </source>
</evidence>
<sequence length="226" mass="24326">MAHQLADESAAGALDSTAPEDHPDDSAAQADRPVGQAASRGLALLLTIGGVIGFAAAFVLLIERIQLLIDPLYIPSCSLNDVLSCGSVMTTPQAAAFGFPNPIIGVAAFPVVATIGAAALAGARFRRWFWLGLQAGTVFGVVFVHWLMFASLFEIRALCPYCMVVWAVMLPIFWYTTVANIRAGRLPLGAVGRALVDYRHVVMLTWSLVIVALVIQSFWSYWVSLF</sequence>
<name>A0AAC9LJY7_9PSEU</name>
<dbReference type="GO" id="GO:0016020">
    <property type="term" value="C:membrane"/>
    <property type="evidence" value="ECO:0007669"/>
    <property type="project" value="UniProtKB-SubCell"/>
</dbReference>
<evidence type="ECO:0000256" key="5">
    <source>
        <dbReference type="ARBA" id="ARBA00022989"/>
    </source>
</evidence>
<feature type="transmembrane region" description="Helical" evidence="11">
    <location>
        <begin position="155"/>
        <end position="181"/>
    </location>
</feature>
<dbReference type="InterPro" id="IPR038354">
    <property type="entry name" value="VKOR_sf"/>
</dbReference>
<evidence type="ECO:0000256" key="6">
    <source>
        <dbReference type="ARBA" id="ARBA00023002"/>
    </source>
</evidence>
<feature type="transmembrane region" description="Helical" evidence="11">
    <location>
        <begin position="201"/>
        <end position="222"/>
    </location>
</feature>
<dbReference type="EMBL" id="CP016076">
    <property type="protein sequence ID" value="APU17624.1"/>
    <property type="molecule type" value="Genomic_DNA"/>
</dbReference>
<dbReference type="Gene3D" id="1.20.1440.130">
    <property type="entry name" value="VKOR domain"/>
    <property type="match status" value="1"/>
</dbReference>
<protein>
    <submittedName>
        <fullName evidence="13">Membrane protein</fullName>
    </submittedName>
</protein>
<evidence type="ECO:0000256" key="1">
    <source>
        <dbReference type="ARBA" id="ARBA00004141"/>
    </source>
</evidence>
<keyword evidence="9" id="KW-0676">Redox-active center</keyword>
<evidence type="ECO:0000313" key="13">
    <source>
        <dbReference type="EMBL" id="APU17624.1"/>
    </source>
</evidence>
<keyword evidence="3 11" id="KW-0812">Transmembrane</keyword>
<keyword evidence="14" id="KW-1185">Reference proteome</keyword>
<evidence type="ECO:0000256" key="3">
    <source>
        <dbReference type="ARBA" id="ARBA00022692"/>
    </source>
</evidence>
<dbReference type="GO" id="GO:0048038">
    <property type="term" value="F:quinone binding"/>
    <property type="evidence" value="ECO:0007669"/>
    <property type="project" value="UniProtKB-KW"/>
</dbReference>
<evidence type="ECO:0000256" key="11">
    <source>
        <dbReference type="SAM" id="Phobius"/>
    </source>
</evidence>
<feature type="transmembrane region" description="Helical" evidence="11">
    <location>
        <begin position="42"/>
        <end position="62"/>
    </location>
</feature>
<evidence type="ECO:0000256" key="7">
    <source>
        <dbReference type="ARBA" id="ARBA00023136"/>
    </source>
</evidence>
<dbReference type="Proteomes" id="UP000185511">
    <property type="component" value="Chromosome"/>
</dbReference>
<dbReference type="CDD" id="cd12922">
    <property type="entry name" value="VKOR_5"/>
    <property type="match status" value="1"/>
</dbReference>
<proteinExistence type="inferred from homology"/>
<evidence type="ECO:0000256" key="2">
    <source>
        <dbReference type="ARBA" id="ARBA00006214"/>
    </source>
</evidence>
<dbReference type="InterPro" id="IPR041714">
    <property type="entry name" value="VKOR_Actinobacteria"/>
</dbReference>
<dbReference type="RefSeq" id="WP_075742910.1">
    <property type="nucleotide sequence ID" value="NZ_CP016076.1"/>
</dbReference>
<evidence type="ECO:0000259" key="12">
    <source>
        <dbReference type="SMART" id="SM00756"/>
    </source>
</evidence>
<evidence type="ECO:0000256" key="10">
    <source>
        <dbReference type="SAM" id="MobiDB-lite"/>
    </source>
</evidence>
<keyword evidence="5 11" id="KW-1133">Transmembrane helix</keyword>
<dbReference type="InterPro" id="IPR012932">
    <property type="entry name" value="VKOR"/>
</dbReference>
<evidence type="ECO:0000256" key="8">
    <source>
        <dbReference type="ARBA" id="ARBA00023157"/>
    </source>
</evidence>
<dbReference type="AlphaFoldDB" id="A0AAC9LJY7"/>
<feature type="transmembrane region" description="Helical" evidence="11">
    <location>
        <begin position="128"/>
        <end position="149"/>
    </location>
</feature>
<reference evidence="14" key="1">
    <citation type="submission" date="2016-06" db="EMBL/GenBank/DDBJ databases">
        <title>Complete genome sequence of Actinoalloteichus fjordicus DSM 46855 (=ADI127-17), type strain of the new species Actinoalloteichus fjordicus.</title>
        <authorList>
            <person name="Ruckert C."/>
            <person name="Nouioui I."/>
            <person name="Willmese J."/>
            <person name="van Wezel G."/>
            <person name="Klenk H.-P."/>
            <person name="Kalinowski J."/>
            <person name="Zotchev S.B."/>
        </authorList>
    </citation>
    <scope>NUCLEOTIDE SEQUENCE [LARGE SCALE GENOMIC DNA]</scope>
    <source>
        <strain evidence="14">ADI127-7</strain>
    </source>
</reference>
<keyword evidence="4" id="KW-0874">Quinone</keyword>
<evidence type="ECO:0000313" key="14">
    <source>
        <dbReference type="Proteomes" id="UP000185511"/>
    </source>
</evidence>
<feature type="domain" description="Vitamin K epoxide reductase" evidence="12">
    <location>
        <begin position="39"/>
        <end position="180"/>
    </location>
</feature>
<keyword evidence="7 11" id="KW-0472">Membrane</keyword>
<dbReference type="GO" id="GO:0016491">
    <property type="term" value="F:oxidoreductase activity"/>
    <property type="evidence" value="ECO:0007669"/>
    <property type="project" value="UniProtKB-KW"/>
</dbReference>
<feature type="transmembrane region" description="Helical" evidence="11">
    <location>
        <begin position="103"/>
        <end position="121"/>
    </location>
</feature>
<keyword evidence="6" id="KW-0560">Oxidoreductase</keyword>
<comment type="similarity">
    <text evidence="2">Belongs to the VKOR family.</text>
</comment>
<dbReference type="SMART" id="SM00756">
    <property type="entry name" value="VKc"/>
    <property type="match status" value="1"/>
</dbReference>
<accession>A0AAC9LJY7</accession>